<keyword evidence="4 8" id="KW-0028">Amino-acid biosynthesis</keyword>
<dbReference type="RefSeq" id="WP_367919379.1">
    <property type="nucleotide sequence ID" value="NZ_BAABAC010000022.1"/>
</dbReference>
<dbReference type="EMBL" id="JBHTLX010000012">
    <property type="protein sequence ID" value="MFD1248124.1"/>
    <property type="molecule type" value="Genomic_DNA"/>
</dbReference>
<comment type="caution">
    <text evidence="10">The sequence shown here is derived from an EMBL/GenBank/DDBJ whole genome shotgun (WGS) entry which is preliminary data.</text>
</comment>
<comment type="similarity">
    <text evidence="2 8">Belongs to the PHP hydrolase family. HisK subfamily.</text>
</comment>
<evidence type="ECO:0000313" key="10">
    <source>
        <dbReference type="EMBL" id="MFD1248124.1"/>
    </source>
</evidence>
<evidence type="ECO:0000256" key="2">
    <source>
        <dbReference type="ARBA" id="ARBA00009152"/>
    </source>
</evidence>
<gene>
    <name evidence="10" type="ORF">ACFQ3F_10020</name>
</gene>
<dbReference type="InterPro" id="IPR004013">
    <property type="entry name" value="PHP_dom"/>
</dbReference>
<dbReference type="SUPFAM" id="SSF89550">
    <property type="entry name" value="PHP domain-like"/>
    <property type="match status" value="1"/>
</dbReference>
<comment type="catalytic activity">
    <reaction evidence="7 8">
        <text>L-histidinol phosphate + H2O = L-histidinol + phosphate</text>
        <dbReference type="Rhea" id="RHEA:14465"/>
        <dbReference type="ChEBI" id="CHEBI:15377"/>
        <dbReference type="ChEBI" id="CHEBI:43474"/>
        <dbReference type="ChEBI" id="CHEBI:57699"/>
        <dbReference type="ChEBI" id="CHEBI:57980"/>
        <dbReference type="EC" id="3.1.3.15"/>
    </reaction>
</comment>
<sequence length="277" mass="30511">MRLPGDNHVHSQWSWDTAAGDMDAACARAAQLGLPSIAFTEHVDHTAWTVADGDELPADWTRHGLVEGMLRPPPFDVEGYLASVERCRTRYPSLAILTGVELGEPHWHAAAVSELVASGAFTRVLASLHSAPVAAGHVDTGQHYAHVPPHQVVADYLDELARLVTSYDDFQVLAHIDYPVRGWPPDLAFDAADFADRYRHVLTLLRDRGKALEVNTRLPMPVVLLQWWHELGGEAISFASDAHRPDLVAHGFREAAAMAETVGFRAPRDPLGLWHRA</sequence>
<organism evidence="10 11">
    <name type="scientific">Nocardioides ginsengisoli</name>
    <dbReference type="NCBI Taxonomy" id="363868"/>
    <lineage>
        <taxon>Bacteria</taxon>
        <taxon>Bacillati</taxon>
        <taxon>Actinomycetota</taxon>
        <taxon>Actinomycetes</taxon>
        <taxon>Propionibacteriales</taxon>
        <taxon>Nocardioidaceae</taxon>
        <taxon>Nocardioides</taxon>
    </lineage>
</organism>
<reference evidence="11" key="1">
    <citation type="journal article" date="2019" name="Int. J. Syst. Evol. Microbiol.">
        <title>The Global Catalogue of Microorganisms (GCM) 10K type strain sequencing project: providing services to taxonomists for standard genome sequencing and annotation.</title>
        <authorList>
            <consortium name="The Broad Institute Genomics Platform"/>
            <consortium name="The Broad Institute Genome Sequencing Center for Infectious Disease"/>
            <person name="Wu L."/>
            <person name="Ma J."/>
        </authorList>
    </citation>
    <scope>NUCLEOTIDE SEQUENCE [LARGE SCALE GENOMIC DNA]</scope>
    <source>
        <strain evidence="11">CCUG 52478</strain>
    </source>
</reference>
<evidence type="ECO:0000256" key="5">
    <source>
        <dbReference type="ARBA" id="ARBA00022801"/>
    </source>
</evidence>
<dbReference type="PANTHER" id="PTHR21039">
    <property type="entry name" value="HISTIDINOL PHOSPHATASE-RELATED"/>
    <property type="match status" value="1"/>
</dbReference>
<evidence type="ECO:0000256" key="3">
    <source>
        <dbReference type="ARBA" id="ARBA00013085"/>
    </source>
</evidence>
<protein>
    <recommendedName>
        <fullName evidence="3 8">Histidinol-phosphatase</fullName>
        <shortName evidence="8">HolPase</shortName>
        <ecNumber evidence="3 8">3.1.3.15</ecNumber>
    </recommendedName>
</protein>
<evidence type="ECO:0000313" key="11">
    <source>
        <dbReference type="Proteomes" id="UP001597229"/>
    </source>
</evidence>
<dbReference type="Pfam" id="PF02811">
    <property type="entry name" value="PHP"/>
    <property type="match status" value="1"/>
</dbReference>
<dbReference type="Proteomes" id="UP001597229">
    <property type="component" value="Unassembled WGS sequence"/>
</dbReference>
<name>A0ABW3VZ50_9ACTN</name>
<evidence type="ECO:0000256" key="6">
    <source>
        <dbReference type="ARBA" id="ARBA00023102"/>
    </source>
</evidence>
<dbReference type="InterPro" id="IPR016195">
    <property type="entry name" value="Pol/histidinol_Pase-like"/>
</dbReference>
<keyword evidence="5 8" id="KW-0378">Hydrolase</keyword>
<keyword evidence="6 8" id="KW-0368">Histidine biosynthesis</keyword>
<feature type="domain" description="PHP" evidence="9">
    <location>
        <begin position="6"/>
        <end position="216"/>
    </location>
</feature>
<comment type="pathway">
    <text evidence="1 8">Amino-acid biosynthesis; L-histidine biosynthesis; L-histidine from 5-phospho-alpha-D-ribose 1-diphosphate: step 8/9.</text>
</comment>
<evidence type="ECO:0000256" key="4">
    <source>
        <dbReference type="ARBA" id="ARBA00022605"/>
    </source>
</evidence>
<evidence type="ECO:0000259" key="9">
    <source>
        <dbReference type="Pfam" id="PF02811"/>
    </source>
</evidence>
<evidence type="ECO:0000256" key="8">
    <source>
        <dbReference type="RuleBase" id="RU366003"/>
    </source>
</evidence>
<dbReference type="EC" id="3.1.3.15" evidence="3 8"/>
<dbReference type="InterPro" id="IPR010140">
    <property type="entry name" value="Histidinol_P_phosphatase_HisJ"/>
</dbReference>
<keyword evidence="11" id="KW-1185">Reference proteome</keyword>
<proteinExistence type="inferred from homology"/>
<evidence type="ECO:0000256" key="7">
    <source>
        <dbReference type="ARBA" id="ARBA00049158"/>
    </source>
</evidence>
<dbReference type="Gene3D" id="3.20.20.140">
    <property type="entry name" value="Metal-dependent hydrolases"/>
    <property type="match status" value="1"/>
</dbReference>
<dbReference type="PANTHER" id="PTHR21039:SF0">
    <property type="entry name" value="HISTIDINOL-PHOSPHATASE"/>
    <property type="match status" value="1"/>
</dbReference>
<accession>A0ABW3VZ50</accession>
<evidence type="ECO:0000256" key="1">
    <source>
        <dbReference type="ARBA" id="ARBA00004970"/>
    </source>
</evidence>